<feature type="transmembrane region" description="Helical" evidence="8">
    <location>
        <begin position="302"/>
        <end position="325"/>
    </location>
</feature>
<evidence type="ECO:0000256" key="2">
    <source>
        <dbReference type="ARBA" id="ARBA00009045"/>
    </source>
</evidence>
<feature type="transmembrane region" description="Helical" evidence="8">
    <location>
        <begin position="512"/>
        <end position="536"/>
    </location>
</feature>
<feature type="transmembrane region" description="Helical" evidence="8">
    <location>
        <begin position="657"/>
        <end position="681"/>
    </location>
</feature>
<protein>
    <submittedName>
        <fullName evidence="10">RHDF1-like protein</fullName>
    </submittedName>
</protein>
<feature type="transmembrane region" description="Helical" evidence="8">
    <location>
        <begin position="626"/>
        <end position="645"/>
    </location>
</feature>
<keyword evidence="3 8" id="KW-0812">Transmembrane</keyword>
<dbReference type="InterPro" id="IPR022764">
    <property type="entry name" value="Peptidase_S54_rhomboid_dom"/>
</dbReference>
<dbReference type="SUPFAM" id="SSF144091">
    <property type="entry name" value="Rhomboid-like"/>
    <property type="match status" value="1"/>
</dbReference>
<dbReference type="Gene3D" id="1.20.1540.10">
    <property type="entry name" value="Rhomboid-like"/>
    <property type="match status" value="1"/>
</dbReference>
<feature type="region of interest" description="Disordered" evidence="7">
    <location>
        <begin position="94"/>
        <end position="123"/>
    </location>
</feature>
<evidence type="ECO:0000313" key="11">
    <source>
        <dbReference type="Proteomes" id="UP001164746"/>
    </source>
</evidence>
<keyword evidence="4" id="KW-0256">Endoplasmic reticulum</keyword>
<feature type="domain" description="Peptidase S54 rhomboid" evidence="9">
    <location>
        <begin position="507"/>
        <end position="643"/>
    </location>
</feature>
<evidence type="ECO:0000313" key="10">
    <source>
        <dbReference type="EMBL" id="WAQ96006.1"/>
    </source>
</evidence>
<feature type="compositionally biased region" description="Low complexity" evidence="7">
    <location>
        <begin position="94"/>
        <end position="115"/>
    </location>
</feature>
<reference evidence="10" key="1">
    <citation type="submission" date="2022-11" db="EMBL/GenBank/DDBJ databases">
        <title>Centuries of genome instability and evolution in soft-shell clam transmissible cancer (bioRxiv).</title>
        <authorList>
            <person name="Hart S.F.M."/>
            <person name="Yonemitsu M.A."/>
            <person name="Giersch R.M."/>
            <person name="Beal B.F."/>
            <person name="Arriagada G."/>
            <person name="Davis B.W."/>
            <person name="Ostrander E.A."/>
            <person name="Goff S.P."/>
            <person name="Metzger M.J."/>
        </authorList>
    </citation>
    <scope>NUCLEOTIDE SEQUENCE</scope>
    <source>
        <strain evidence="10">MELC-2E11</strain>
        <tissue evidence="10">Siphon/mantle</tissue>
    </source>
</reference>
<dbReference type="InterPro" id="IPR035952">
    <property type="entry name" value="Rhomboid-like_sf"/>
</dbReference>
<evidence type="ECO:0000256" key="7">
    <source>
        <dbReference type="SAM" id="MobiDB-lite"/>
    </source>
</evidence>
<dbReference type="Pfam" id="PF01694">
    <property type="entry name" value="Rhomboid"/>
    <property type="match status" value="1"/>
</dbReference>
<gene>
    <name evidence="10" type="ORF">MAR_028696</name>
</gene>
<feature type="transmembrane region" description="Helical" evidence="8">
    <location>
        <begin position="548"/>
        <end position="570"/>
    </location>
</feature>
<evidence type="ECO:0000259" key="9">
    <source>
        <dbReference type="Pfam" id="PF01694"/>
    </source>
</evidence>
<dbReference type="PANTHER" id="PTHR45965:SF3">
    <property type="entry name" value="INACTIVE RHOMBOID PROTEIN 1"/>
    <property type="match status" value="1"/>
</dbReference>
<evidence type="ECO:0000256" key="6">
    <source>
        <dbReference type="ARBA" id="ARBA00023136"/>
    </source>
</evidence>
<feature type="region of interest" description="Disordered" evidence="7">
    <location>
        <begin position="1"/>
        <end position="29"/>
    </location>
</feature>
<feature type="transmembrane region" description="Helical" evidence="8">
    <location>
        <begin position="601"/>
        <end position="620"/>
    </location>
</feature>
<feature type="region of interest" description="Disordered" evidence="7">
    <location>
        <begin position="221"/>
        <end position="244"/>
    </location>
</feature>
<organism evidence="10 11">
    <name type="scientific">Mya arenaria</name>
    <name type="common">Soft-shell clam</name>
    <dbReference type="NCBI Taxonomy" id="6604"/>
    <lineage>
        <taxon>Eukaryota</taxon>
        <taxon>Metazoa</taxon>
        <taxon>Spiralia</taxon>
        <taxon>Lophotrochozoa</taxon>
        <taxon>Mollusca</taxon>
        <taxon>Bivalvia</taxon>
        <taxon>Autobranchia</taxon>
        <taxon>Heteroconchia</taxon>
        <taxon>Euheterodonta</taxon>
        <taxon>Imparidentia</taxon>
        <taxon>Neoheterodontei</taxon>
        <taxon>Myida</taxon>
        <taxon>Myoidea</taxon>
        <taxon>Myidae</taxon>
        <taxon>Mya</taxon>
    </lineage>
</organism>
<dbReference type="EMBL" id="CP111013">
    <property type="protein sequence ID" value="WAQ96006.1"/>
    <property type="molecule type" value="Genomic_DNA"/>
</dbReference>
<comment type="similarity">
    <text evidence="2">Belongs to the peptidase S54 family.</text>
</comment>
<dbReference type="InterPro" id="IPR051512">
    <property type="entry name" value="Inactive_Rhomboid"/>
</dbReference>
<evidence type="ECO:0000256" key="8">
    <source>
        <dbReference type="SAM" id="Phobius"/>
    </source>
</evidence>
<evidence type="ECO:0000256" key="5">
    <source>
        <dbReference type="ARBA" id="ARBA00022989"/>
    </source>
</evidence>
<dbReference type="PANTHER" id="PTHR45965">
    <property type="entry name" value="INACTIVE RHOMBOID PROTEIN"/>
    <property type="match status" value="1"/>
</dbReference>
<keyword evidence="6 8" id="KW-0472">Membrane</keyword>
<name>A0ABY7DHB2_MYAAR</name>
<sequence length="721" mass="80895">MDRQMSAPAGTGRYQKNQQKTSKMGKVGRSVKNSVADFFGLGDEDSAQASKWQNRHMRYYRGKVKDSALTNTTDFDEIDSSSIPHIIDPLARSGRYSSRRTTPLSSTSTYTASTRGFPKQRTRKDSVLKMTWKGMQTITGTRKKLRTHNRASMRSYAPASLAGDIADGRSELGDSYPPMHDDLVDDVFYDEPTAGYVEKPLEKIREETSADLSESANMMPAPGWRRGAQPQPAPGTPGTGLDMPDFGMRRIGRDVLNSVRERDRRNVGMGFVGRLFERNYRPDRMNSEVKKQIDELDDHRPFFTYWVTFVQIVVFIVSVAVYGIAPIGSSETVYTQSADLIHLGAKYSPCMRMDQGIQKGLDKDLEQERNSACCIRDDGSGCYQSVESTCSKTLNTWDKWSESNPGHGRWTSGSVCGQDPQYCKKPSSSPPFEWENDITQWPLCTDTSKPNTTGKDDRHMTCTISGRPCCHGIQGECMITTREHCDYVPCMKQICGMIPFAQDKYPDQFYRLWTSLFLHGGLFHLVITLGFQILIMRDMEKLTGSIRMTIIYVGSGIAGNLASCIFVPYHVEVGPAGSQFGILACLLVEVLQSWQMLQRPAISLLKVAVPIVVLFLLGLLPWIDNWAHVCGFLFGFLLAFSLLPYVSFGQFDRRRKLIGIILSLGGAILLFVLLVILFYVLPLYDCPGCQYFNCVPFTPNFCKNMEVNIDRNATYSSALSE</sequence>
<evidence type="ECO:0000256" key="3">
    <source>
        <dbReference type="ARBA" id="ARBA00022692"/>
    </source>
</evidence>
<proteinExistence type="inferred from homology"/>
<comment type="subcellular location">
    <subcellularLocation>
        <location evidence="1">Endoplasmic reticulum membrane</location>
        <topology evidence="1">Multi-pass membrane protein</topology>
    </subcellularLocation>
</comment>
<evidence type="ECO:0000256" key="1">
    <source>
        <dbReference type="ARBA" id="ARBA00004477"/>
    </source>
</evidence>
<evidence type="ECO:0000256" key="4">
    <source>
        <dbReference type="ARBA" id="ARBA00022824"/>
    </source>
</evidence>
<keyword evidence="11" id="KW-1185">Reference proteome</keyword>
<dbReference type="Proteomes" id="UP001164746">
    <property type="component" value="Chromosome 2"/>
</dbReference>
<keyword evidence="5 8" id="KW-1133">Transmembrane helix</keyword>
<accession>A0ABY7DHB2</accession>